<feature type="region of interest" description="Disordered" evidence="1">
    <location>
        <begin position="247"/>
        <end position="309"/>
    </location>
</feature>
<feature type="compositionally biased region" description="Low complexity" evidence="1">
    <location>
        <begin position="257"/>
        <end position="269"/>
    </location>
</feature>
<evidence type="ECO:0000256" key="1">
    <source>
        <dbReference type="SAM" id="MobiDB-lite"/>
    </source>
</evidence>
<keyword evidence="2" id="KW-1185">Reference proteome</keyword>
<dbReference type="AlphaFoldDB" id="A0A914UJX8"/>
<reference evidence="3" key="1">
    <citation type="submission" date="2022-11" db="UniProtKB">
        <authorList>
            <consortium name="WormBaseParasite"/>
        </authorList>
    </citation>
    <scope>IDENTIFICATION</scope>
</reference>
<dbReference type="Proteomes" id="UP000887566">
    <property type="component" value="Unplaced"/>
</dbReference>
<protein>
    <submittedName>
        <fullName evidence="3">Uncharacterized protein</fullName>
    </submittedName>
</protein>
<evidence type="ECO:0000313" key="3">
    <source>
        <dbReference type="WBParaSite" id="PSAMB.scaffold106size78906.g2108.t1"/>
    </source>
</evidence>
<proteinExistence type="predicted"/>
<sequence length="357" mass="40229">MQIYPNHHADGKPYDDNQIQVKVAAVVGSVWPDRAILWSDQLGRLYFPFKNKPQSMIALIQSKHIVQVTCHHIRPKIEDCHWEVSAANFASKSAVAPTEFKATTAKLHNAWRHWEVILKEEKAGVVAAKENTFYMGLPDYYMSVQSLIDVMAVHQHFDVLVAPTQIHVTTNWRAFYAHPIQFEAAKDGAYGDELSLMSARSMTPIIPGRVHILTRSRSQDDTKQVDAKFQFLEQELSQLWHETGETPADCKVNGTWTPSSAPTSALPSPRHAISNNDSSELPYSKHEILSNGLSAPPSPTSPSSSDVSEANADSYYEQLKIAKQLLKEIVDDKEFFEKLCTKPQLVRRVTMFVFNKV</sequence>
<accession>A0A914UJX8</accession>
<name>A0A914UJX8_9BILA</name>
<dbReference type="WBParaSite" id="PSAMB.scaffold106size78906.g2108.t1">
    <property type="protein sequence ID" value="PSAMB.scaffold106size78906.g2108.t1"/>
    <property type="gene ID" value="PSAMB.scaffold106size78906.g2108"/>
</dbReference>
<organism evidence="2 3">
    <name type="scientific">Plectus sambesii</name>
    <dbReference type="NCBI Taxonomy" id="2011161"/>
    <lineage>
        <taxon>Eukaryota</taxon>
        <taxon>Metazoa</taxon>
        <taxon>Ecdysozoa</taxon>
        <taxon>Nematoda</taxon>
        <taxon>Chromadorea</taxon>
        <taxon>Plectida</taxon>
        <taxon>Plectina</taxon>
        <taxon>Plectoidea</taxon>
        <taxon>Plectidae</taxon>
        <taxon>Plectus</taxon>
    </lineage>
</organism>
<evidence type="ECO:0000313" key="2">
    <source>
        <dbReference type="Proteomes" id="UP000887566"/>
    </source>
</evidence>